<feature type="transmembrane region" description="Helical" evidence="1">
    <location>
        <begin position="106"/>
        <end position="125"/>
    </location>
</feature>
<keyword evidence="2" id="KW-1185">Reference proteome</keyword>
<reference evidence="3" key="1">
    <citation type="submission" date="2025-08" db="UniProtKB">
        <authorList>
            <consortium name="RefSeq"/>
        </authorList>
    </citation>
    <scope>IDENTIFICATION</scope>
    <source>
        <strain evidence="3">Airmid</strain>
    </source>
</reference>
<name>A0A6P6Y470_DERPT</name>
<gene>
    <name evidence="3" type="primary">LOC113794363</name>
</gene>
<evidence type="ECO:0000313" key="3">
    <source>
        <dbReference type="RefSeq" id="XP_027200283.1"/>
    </source>
</evidence>
<keyword evidence="1" id="KW-1133">Transmembrane helix</keyword>
<keyword evidence="1" id="KW-0472">Membrane</keyword>
<evidence type="ECO:0000256" key="1">
    <source>
        <dbReference type="SAM" id="Phobius"/>
    </source>
</evidence>
<sequence>MLYLFQQLDVSDFFAYRRWTIFETNQLDKHGRKHLICFYIITNLISSSIHCIAKIGLFSVDIMFTICSLIFYSHDHITLIQLINTVPGIIILSLYIDFMIGLLCHSINFVIFIIEFFKIWLNKLFSLFNQMNKRIKRRKELMKRMYWNQFHNQYIKLFAEIGYFNHTVSTLLLCIEFISKSAIMMSCIYYSRQEKMGVHNTTCIICFLSAFFYATSLYVIISGLHSANYSYTISILNWLARSQHNRYELNSNIWNCNVWSYMMIKSNLFTQTMMNNRLGFYCGQSFFVTRYKCLQLFLLNFSNKM</sequence>
<feature type="transmembrane region" description="Helical" evidence="1">
    <location>
        <begin position="79"/>
        <end position="100"/>
    </location>
</feature>
<feature type="transmembrane region" description="Helical" evidence="1">
    <location>
        <begin position="170"/>
        <end position="190"/>
    </location>
</feature>
<dbReference type="InParanoid" id="A0A6P6Y470"/>
<organism evidence="2 3">
    <name type="scientific">Dermatophagoides pteronyssinus</name>
    <name type="common">European house dust mite</name>
    <dbReference type="NCBI Taxonomy" id="6956"/>
    <lineage>
        <taxon>Eukaryota</taxon>
        <taxon>Metazoa</taxon>
        <taxon>Ecdysozoa</taxon>
        <taxon>Arthropoda</taxon>
        <taxon>Chelicerata</taxon>
        <taxon>Arachnida</taxon>
        <taxon>Acari</taxon>
        <taxon>Acariformes</taxon>
        <taxon>Sarcoptiformes</taxon>
        <taxon>Astigmata</taxon>
        <taxon>Psoroptidia</taxon>
        <taxon>Analgoidea</taxon>
        <taxon>Pyroglyphidae</taxon>
        <taxon>Dermatophagoidinae</taxon>
        <taxon>Dermatophagoides</taxon>
    </lineage>
</organism>
<feature type="transmembrane region" description="Helical" evidence="1">
    <location>
        <begin position="202"/>
        <end position="221"/>
    </location>
</feature>
<dbReference type="AlphaFoldDB" id="A0A6P6Y470"/>
<dbReference type="RefSeq" id="XP_027200283.1">
    <property type="nucleotide sequence ID" value="XM_027344482.1"/>
</dbReference>
<keyword evidence="1" id="KW-0812">Transmembrane</keyword>
<accession>A0A6P6Y470</accession>
<protein>
    <submittedName>
        <fullName evidence="3">Uncharacterized protein LOC113794363</fullName>
    </submittedName>
</protein>
<dbReference type="Proteomes" id="UP000515146">
    <property type="component" value="Unplaced"/>
</dbReference>
<proteinExistence type="predicted"/>
<dbReference type="KEGG" id="dpte:113794363"/>
<evidence type="ECO:0000313" key="2">
    <source>
        <dbReference type="Proteomes" id="UP000515146"/>
    </source>
</evidence>